<feature type="transmembrane region" description="Helical" evidence="7">
    <location>
        <begin position="225"/>
        <end position="244"/>
    </location>
</feature>
<dbReference type="PANTHER" id="PTHR30012">
    <property type="entry name" value="GENERAL SECRETION PATHWAY PROTEIN"/>
    <property type="match status" value="1"/>
</dbReference>
<keyword evidence="10" id="KW-1185">Reference proteome</keyword>
<comment type="subcellular location">
    <subcellularLocation>
        <location evidence="1">Cell membrane</location>
        <topology evidence="1">Multi-pass membrane protein</topology>
    </subcellularLocation>
</comment>
<keyword evidence="4 7" id="KW-0812">Transmembrane</keyword>
<proteinExistence type="inferred from homology"/>
<dbReference type="Gene3D" id="1.20.81.30">
    <property type="entry name" value="Type II secretion system (T2SS), domain F"/>
    <property type="match status" value="2"/>
</dbReference>
<evidence type="ECO:0000256" key="1">
    <source>
        <dbReference type="ARBA" id="ARBA00004651"/>
    </source>
</evidence>
<name>A0ABV3T9P9_9GAMM</name>
<feature type="transmembrane region" description="Helical" evidence="7">
    <location>
        <begin position="178"/>
        <end position="205"/>
    </location>
</feature>
<evidence type="ECO:0000256" key="6">
    <source>
        <dbReference type="ARBA" id="ARBA00023136"/>
    </source>
</evidence>
<dbReference type="InterPro" id="IPR003004">
    <property type="entry name" value="GspF/PilC"/>
</dbReference>
<dbReference type="Pfam" id="PF00482">
    <property type="entry name" value="T2SSF"/>
    <property type="match status" value="2"/>
</dbReference>
<comment type="caution">
    <text evidence="9">The sequence shown here is derived from an EMBL/GenBank/DDBJ whole genome shotgun (WGS) entry which is preliminary data.</text>
</comment>
<evidence type="ECO:0000256" key="4">
    <source>
        <dbReference type="ARBA" id="ARBA00022692"/>
    </source>
</evidence>
<keyword evidence="6 7" id="KW-0472">Membrane</keyword>
<evidence type="ECO:0000313" key="9">
    <source>
        <dbReference type="EMBL" id="MEX0430634.1"/>
    </source>
</evidence>
<evidence type="ECO:0000313" key="10">
    <source>
        <dbReference type="Proteomes" id="UP001556637"/>
    </source>
</evidence>
<dbReference type="InterPro" id="IPR042094">
    <property type="entry name" value="T2SS_GspF_sf"/>
</dbReference>
<dbReference type="Proteomes" id="UP001556637">
    <property type="component" value="Unassembled WGS sequence"/>
</dbReference>
<keyword evidence="5 7" id="KW-1133">Transmembrane helix</keyword>
<evidence type="ECO:0000256" key="3">
    <source>
        <dbReference type="ARBA" id="ARBA00022475"/>
    </source>
</evidence>
<evidence type="ECO:0000256" key="5">
    <source>
        <dbReference type="ARBA" id="ARBA00022989"/>
    </source>
</evidence>
<comment type="similarity">
    <text evidence="2">Belongs to the GSP F family.</text>
</comment>
<evidence type="ECO:0000256" key="2">
    <source>
        <dbReference type="ARBA" id="ARBA00005745"/>
    </source>
</evidence>
<evidence type="ECO:0000259" key="8">
    <source>
        <dbReference type="Pfam" id="PF00482"/>
    </source>
</evidence>
<feature type="domain" description="Type II secretion system protein GspF" evidence="8">
    <location>
        <begin position="281"/>
        <end position="401"/>
    </location>
</feature>
<dbReference type="RefSeq" id="WP_367983422.1">
    <property type="nucleotide sequence ID" value="NZ_JBAKFF010000001.1"/>
</dbReference>
<dbReference type="PRINTS" id="PR00812">
    <property type="entry name" value="BCTERIALGSPF"/>
</dbReference>
<evidence type="ECO:0000256" key="7">
    <source>
        <dbReference type="SAM" id="Phobius"/>
    </source>
</evidence>
<dbReference type="EMBL" id="JBAKFF010000001">
    <property type="protein sequence ID" value="MEX0430634.1"/>
    <property type="molecule type" value="Genomic_DNA"/>
</dbReference>
<dbReference type="InterPro" id="IPR018076">
    <property type="entry name" value="T2SS_GspF_dom"/>
</dbReference>
<sequence length="410" mass="45204">MPRFRYRARTAEGQLIRGEVDADDQRGAANYVMNLGATPLALEPENDEKVGASTDVGELLARYFGRPVPLTDLIIFARHFRSLLHAGVPVIRALRGLADNAQNDRLKKSLLDIAINLESGSALAESMNQHRSVFPPLFIHMVRVGEQSGQLETALARMADNLEQERLTRERIKSALRYPIFVLIAIVGAFLVVNLFVIPTFAQLFESLNTELPFATRILLGMSNFMQQNGIALLVMAVAGGFFLRSYLRTDAGRLQWDQFKLRLPIAGPVLRRALLARFGRTFAMALRAGVPLLTAIDSVAEATDNRFVSKGIKGLRAGIERGESLHSVCKQSGLFTPMVLQMLAVGEETGQLADLMDQVAAFYESEVEADLKRLPSYIEPIMVGFIGLLVLVLAVGIFMPVWQMSSAFG</sequence>
<gene>
    <name evidence="9" type="ORF">V6X30_04350</name>
</gene>
<feature type="domain" description="Type II secretion system protein GspF" evidence="8">
    <location>
        <begin position="76"/>
        <end position="199"/>
    </location>
</feature>
<feature type="transmembrane region" description="Helical" evidence="7">
    <location>
        <begin position="382"/>
        <end position="403"/>
    </location>
</feature>
<protein>
    <submittedName>
        <fullName evidence="9">Type II secretion system F family protein</fullName>
    </submittedName>
</protein>
<keyword evidence="3" id="KW-1003">Cell membrane</keyword>
<organism evidence="9 10">
    <name type="scientific">Spiribacter insolitus</name>
    <dbReference type="NCBI Taxonomy" id="3122417"/>
    <lineage>
        <taxon>Bacteria</taxon>
        <taxon>Pseudomonadati</taxon>
        <taxon>Pseudomonadota</taxon>
        <taxon>Gammaproteobacteria</taxon>
        <taxon>Chromatiales</taxon>
        <taxon>Ectothiorhodospiraceae</taxon>
        <taxon>Spiribacter</taxon>
    </lineage>
</organism>
<dbReference type="PANTHER" id="PTHR30012:SF4">
    <property type="entry name" value="MSHA BIOGENESIS PROTEIN MSHG"/>
    <property type="match status" value="1"/>
</dbReference>
<reference evidence="9 10" key="1">
    <citation type="submission" date="2024-02" db="EMBL/GenBank/DDBJ databases">
        <title>New especies of Spiribacter isolated from saline water.</title>
        <authorList>
            <person name="Leon M.J."/>
            <person name="De La Haba R."/>
            <person name="Sanchez-Porro C."/>
            <person name="Ventosa A."/>
        </authorList>
    </citation>
    <scope>NUCLEOTIDE SEQUENCE [LARGE SCALE GENOMIC DNA]</scope>
    <source>
        <strain evidence="10">ag22IC4-189</strain>
    </source>
</reference>
<accession>A0ABV3T9P9</accession>